<evidence type="ECO:0000256" key="3">
    <source>
        <dbReference type="ARBA" id="ARBA00022989"/>
    </source>
</evidence>
<dbReference type="InterPro" id="IPR007271">
    <property type="entry name" value="Nuc_sug_transpt"/>
</dbReference>
<organism evidence="7 8">
    <name type="scientific">Cylindrotheca closterium</name>
    <dbReference type="NCBI Taxonomy" id="2856"/>
    <lineage>
        <taxon>Eukaryota</taxon>
        <taxon>Sar</taxon>
        <taxon>Stramenopiles</taxon>
        <taxon>Ochrophyta</taxon>
        <taxon>Bacillariophyta</taxon>
        <taxon>Bacillariophyceae</taxon>
        <taxon>Bacillariophycidae</taxon>
        <taxon>Bacillariales</taxon>
        <taxon>Bacillariaceae</taxon>
        <taxon>Cylindrotheca</taxon>
    </lineage>
</organism>
<evidence type="ECO:0000256" key="1">
    <source>
        <dbReference type="ARBA" id="ARBA00004141"/>
    </source>
</evidence>
<feature type="compositionally biased region" description="Polar residues" evidence="5">
    <location>
        <begin position="33"/>
        <end position="44"/>
    </location>
</feature>
<dbReference type="GO" id="GO:0000139">
    <property type="term" value="C:Golgi membrane"/>
    <property type="evidence" value="ECO:0007669"/>
    <property type="project" value="InterPro"/>
</dbReference>
<comment type="subcellular location">
    <subcellularLocation>
        <location evidence="1">Membrane</location>
        <topology evidence="1">Multi-pass membrane protein</topology>
    </subcellularLocation>
</comment>
<feature type="compositionally biased region" description="Basic and acidic residues" evidence="5">
    <location>
        <begin position="343"/>
        <end position="358"/>
    </location>
</feature>
<feature type="transmembrane region" description="Helical" evidence="6">
    <location>
        <begin position="450"/>
        <end position="467"/>
    </location>
</feature>
<feature type="compositionally biased region" description="Polar residues" evidence="5">
    <location>
        <begin position="1"/>
        <end position="10"/>
    </location>
</feature>
<proteinExistence type="predicted"/>
<evidence type="ECO:0000256" key="6">
    <source>
        <dbReference type="SAM" id="Phobius"/>
    </source>
</evidence>
<evidence type="ECO:0000313" key="8">
    <source>
        <dbReference type="Proteomes" id="UP001295423"/>
    </source>
</evidence>
<feature type="transmembrane region" description="Helical" evidence="6">
    <location>
        <begin position="501"/>
        <end position="519"/>
    </location>
</feature>
<keyword evidence="8" id="KW-1185">Reference proteome</keyword>
<feature type="region of interest" description="Disordered" evidence="5">
    <location>
        <begin position="1"/>
        <end position="62"/>
    </location>
</feature>
<dbReference type="Pfam" id="PF04142">
    <property type="entry name" value="Nuc_sug_transp"/>
    <property type="match status" value="1"/>
</dbReference>
<sequence>MDDNPTLTKQSRSRSPSPPSQEDRSYPSSPSPVVTSKLGSNGKSPTIGPATISIPITNNEPKTTTTTTVAAVKPIGSPRAGNAKGKTVTIARTSATNPAAAAATTAAAAAAATTNTNSNQYLLRQRASRAARARKGKNGGLLFMVACFAIYIWNMQNGQMGQFYQLDQELRQAALKSEEAIVESLTSTSHVPFSAASIVCFLLLTLQCGIQPILVKFFMPEDLIRSTCVLGQEMAKFIMSISFLLASGNWSEAINEWTWESACLAAGVPAVIFTTQTYLNLMANQVLPPVTFSVLNQTKTLSTAFCCFIIMDKPQSRWQIAALLLLVISALVNQKILPLPCDKKDDDDRENDFERQGSNDELSQDSTWDEVDKRQLFGGVVPALCASFLSGLAGALTQKTLTLHARSPHLFNLELAVFSSLFLLTTLALGSPDSRLIRKKGLLKGWTWKTTIPIATNAFGGILVGLVTKHMGAVVKGFSTIFGMILSGILQQVLLSNRGEQVTWAQFVSGCIGAFSLWMHTANPP</sequence>
<keyword evidence="2 6" id="KW-0812">Transmembrane</keyword>
<feature type="region of interest" description="Disordered" evidence="5">
    <location>
        <begin position="343"/>
        <end position="366"/>
    </location>
</feature>
<feature type="transmembrane region" description="Helical" evidence="6">
    <location>
        <begin position="376"/>
        <end position="397"/>
    </location>
</feature>
<dbReference type="EMBL" id="CAKOGP040000001">
    <property type="protein sequence ID" value="CAJ1910370.1"/>
    <property type="molecule type" value="Genomic_DNA"/>
</dbReference>
<gene>
    <name evidence="7" type="ORF">CYCCA115_LOCUS568</name>
</gene>
<dbReference type="PANTHER" id="PTHR10231">
    <property type="entry name" value="NUCLEOTIDE-SUGAR TRANSMEMBRANE TRANSPORTER"/>
    <property type="match status" value="1"/>
</dbReference>
<keyword evidence="4 6" id="KW-0472">Membrane</keyword>
<feature type="transmembrane region" description="Helical" evidence="6">
    <location>
        <begin position="139"/>
        <end position="156"/>
    </location>
</feature>
<name>A0AAD2CD35_9STRA</name>
<evidence type="ECO:0000256" key="5">
    <source>
        <dbReference type="SAM" id="MobiDB-lite"/>
    </source>
</evidence>
<dbReference type="AlphaFoldDB" id="A0AAD2CD35"/>
<dbReference type="Proteomes" id="UP001295423">
    <property type="component" value="Unassembled WGS sequence"/>
</dbReference>
<protein>
    <submittedName>
        <fullName evidence="7">Uncharacterized protein</fullName>
    </submittedName>
</protein>
<feature type="transmembrane region" description="Helical" evidence="6">
    <location>
        <begin position="193"/>
        <end position="215"/>
    </location>
</feature>
<accession>A0AAD2CD35</accession>
<evidence type="ECO:0000313" key="7">
    <source>
        <dbReference type="EMBL" id="CAJ1910370.1"/>
    </source>
</evidence>
<keyword evidence="3 6" id="KW-1133">Transmembrane helix</keyword>
<comment type="caution">
    <text evidence="7">The sequence shown here is derived from an EMBL/GenBank/DDBJ whole genome shotgun (WGS) entry which is preliminary data.</text>
</comment>
<feature type="transmembrane region" description="Helical" evidence="6">
    <location>
        <begin position="409"/>
        <end position="430"/>
    </location>
</feature>
<evidence type="ECO:0000256" key="4">
    <source>
        <dbReference type="ARBA" id="ARBA00023136"/>
    </source>
</evidence>
<evidence type="ECO:0000256" key="2">
    <source>
        <dbReference type="ARBA" id="ARBA00022692"/>
    </source>
</evidence>
<dbReference type="GO" id="GO:0015165">
    <property type="term" value="F:pyrimidine nucleotide-sugar transmembrane transporter activity"/>
    <property type="evidence" value="ECO:0007669"/>
    <property type="project" value="InterPro"/>
</dbReference>
<reference evidence="7" key="1">
    <citation type="submission" date="2023-08" db="EMBL/GenBank/DDBJ databases">
        <authorList>
            <person name="Audoor S."/>
            <person name="Bilcke G."/>
        </authorList>
    </citation>
    <scope>NUCLEOTIDE SEQUENCE</scope>
</reference>
<feature type="transmembrane region" description="Helical" evidence="6">
    <location>
        <begin position="474"/>
        <end position="495"/>
    </location>
</feature>